<organism evidence="1 2">
    <name type="scientific">Elysia marginata</name>
    <dbReference type="NCBI Taxonomy" id="1093978"/>
    <lineage>
        <taxon>Eukaryota</taxon>
        <taxon>Metazoa</taxon>
        <taxon>Spiralia</taxon>
        <taxon>Lophotrochozoa</taxon>
        <taxon>Mollusca</taxon>
        <taxon>Gastropoda</taxon>
        <taxon>Heterobranchia</taxon>
        <taxon>Euthyneura</taxon>
        <taxon>Panpulmonata</taxon>
        <taxon>Sacoglossa</taxon>
        <taxon>Placobranchoidea</taxon>
        <taxon>Plakobranchidae</taxon>
        <taxon>Elysia</taxon>
    </lineage>
</organism>
<proteinExistence type="predicted"/>
<keyword evidence="1" id="KW-0255">Endonuclease</keyword>
<evidence type="ECO:0000313" key="1">
    <source>
        <dbReference type="EMBL" id="GFR57630.1"/>
    </source>
</evidence>
<keyword evidence="1" id="KW-0540">Nuclease</keyword>
<protein>
    <submittedName>
        <fullName evidence="1">Endonuclease-reverse transcriptase</fullName>
    </submittedName>
</protein>
<gene>
    <name evidence="1" type="ORF">ElyMa_001748800</name>
</gene>
<accession>A0AAV4EAD4</accession>
<comment type="caution">
    <text evidence="1">The sequence shown here is derived from an EMBL/GenBank/DDBJ whole genome shotgun (WGS) entry which is preliminary data.</text>
</comment>
<reference evidence="1 2" key="1">
    <citation type="journal article" date="2021" name="Elife">
        <title>Chloroplast acquisition without the gene transfer in kleptoplastic sea slugs, Plakobranchus ocellatus.</title>
        <authorList>
            <person name="Maeda T."/>
            <person name="Takahashi S."/>
            <person name="Yoshida T."/>
            <person name="Shimamura S."/>
            <person name="Takaki Y."/>
            <person name="Nagai Y."/>
            <person name="Toyoda A."/>
            <person name="Suzuki Y."/>
            <person name="Arimoto A."/>
            <person name="Ishii H."/>
            <person name="Satoh N."/>
            <person name="Nishiyama T."/>
            <person name="Hasebe M."/>
            <person name="Maruyama T."/>
            <person name="Minagawa J."/>
            <person name="Obokata J."/>
            <person name="Shigenobu S."/>
        </authorList>
    </citation>
    <scope>NUCLEOTIDE SEQUENCE [LARGE SCALE GENOMIC DNA]</scope>
</reference>
<dbReference type="AlphaFoldDB" id="A0AAV4EAD4"/>
<dbReference type="GO" id="GO:0004519">
    <property type="term" value="F:endonuclease activity"/>
    <property type="evidence" value="ECO:0007669"/>
    <property type="project" value="UniProtKB-KW"/>
</dbReference>
<keyword evidence="1" id="KW-0378">Hydrolase</keyword>
<evidence type="ECO:0000313" key="2">
    <source>
        <dbReference type="Proteomes" id="UP000762676"/>
    </source>
</evidence>
<name>A0AAV4EAD4_9GAST</name>
<sequence>MTHAHIPIIVNLLSLPFTKPLPLSICLHPSFEIWCYRRLLRISWKEHKTQEEVLQAADVTERLLDQLIKRKLHYAGQVILESSGHLLQLALEGRMEGRTGRGRPKKSWTDDIKQWTHRRTYGEIKRKAESREEWRVMIANL</sequence>
<dbReference type="EMBL" id="BMAT01003563">
    <property type="protein sequence ID" value="GFR57630.1"/>
    <property type="molecule type" value="Genomic_DNA"/>
</dbReference>
<dbReference type="Proteomes" id="UP000762676">
    <property type="component" value="Unassembled WGS sequence"/>
</dbReference>
<keyword evidence="2" id="KW-1185">Reference proteome</keyword>